<dbReference type="RefSeq" id="WP_110313732.1">
    <property type="nucleotide sequence ID" value="NZ_QJKC01000022.1"/>
</dbReference>
<evidence type="ECO:0000256" key="8">
    <source>
        <dbReference type="ARBA" id="ARBA00022927"/>
    </source>
</evidence>
<evidence type="ECO:0000256" key="4">
    <source>
        <dbReference type="ARBA" id="ARBA00022448"/>
    </source>
</evidence>
<evidence type="ECO:0000256" key="11">
    <source>
        <dbReference type="ARBA" id="ARBA00024816"/>
    </source>
</evidence>
<evidence type="ECO:0000256" key="2">
    <source>
        <dbReference type="ARBA" id="ARBA00011471"/>
    </source>
</evidence>
<protein>
    <recommendedName>
        <fullName evidence="3">Biopolymer transport protein ExbB</fullName>
    </recommendedName>
</protein>
<gene>
    <name evidence="15" type="ORF">DFR38_12226</name>
</gene>
<evidence type="ECO:0000313" key="15">
    <source>
        <dbReference type="EMBL" id="PXX41804.1"/>
    </source>
</evidence>
<feature type="transmembrane region" description="Helical" evidence="13">
    <location>
        <begin position="20"/>
        <end position="41"/>
    </location>
</feature>
<keyword evidence="8 12" id="KW-0653">Protein transport</keyword>
<dbReference type="Proteomes" id="UP000248395">
    <property type="component" value="Unassembled WGS sequence"/>
</dbReference>
<proteinExistence type="inferred from homology"/>
<evidence type="ECO:0000256" key="12">
    <source>
        <dbReference type="RuleBase" id="RU004057"/>
    </source>
</evidence>
<evidence type="ECO:0000256" key="1">
    <source>
        <dbReference type="ARBA" id="ARBA00004429"/>
    </source>
</evidence>
<keyword evidence="4 12" id="KW-0813">Transport</keyword>
<dbReference type="InterPro" id="IPR002898">
    <property type="entry name" value="MotA_ExbB_proton_chnl"/>
</dbReference>
<dbReference type="GO" id="GO:0005886">
    <property type="term" value="C:plasma membrane"/>
    <property type="evidence" value="ECO:0007669"/>
    <property type="project" value="UniProtKB-SubCell"/>
</dbReference>
<evidence type="ECO:0000256" key="5">
    <source>
        <dbReference type="ARBA" id="ARBA00022475"/>
    </source>
</evidence>
<sequence>MDKQLGFAHFWQQGDTVSHALTIILLLMSVCSWSLLLLKLIEQRRLRRALRQALPAFWQAPGKAAAMAVLTQQDGSRMLSGLAIQAEQAAQAYASKSGVGLGGELDAADYLGRILQQALQQLQARLEQGLTVLASVGATAPFVGLFGTVWGIYHALISLSGRTQMTLDQVAGPVGEALIMTAIGLFVAIPAVLGYNASTRGNRLLLAQLESFAHGLHAYLVAGVRMPLAQAAPRGEGQPQTAGRGV</sequence>
<dbReference type="EMBL" id="QJKC01000022">
    <property type="protein sequence ID" value="PXX41804.1"/>
    <property type="molecule type" value="Genomic_DNA"/>
</dbReference>
<reference evidence="15 16" key="1">
    <citation type="submission" date="2018-05" db="EMBL/GenBank/DDBJ databases">
        <title>Genomic Encyclopedia of Type Strains, Phase IV (KMG-IV): sequencing the most valuable type-strain genomes for metagenomic binning, comparative biology and taxonomic classification.</title>
        <authorList>
            <person name="Goeker M."/>
        </authorList>
    </citation>
    <scope>NUCLEOTIDE SEQUENCE [LARGE SCALE GENOMIC DNA]</scope>
    <source>
        <strain evidence="15 16">DSM 25134</strain>
    </source>
</reference>
<feature type="domain" description="MotA/TolQ/ExbB proton channel" evidence="14">
    <location>
        <begin position="108"/>
        <end position="210"/>
    </location>
</feature>
<keyword evidence="9 13" id="KW-1133">Transmembrane helix</keyword>
<dbReference type="PANTHER" id="PTHR30625">
    <property type="entry name" value="PROTEIN TOLQ"/>
    <property type="match status" value="1"/>
</dbReference>
<keyword evidence="6" id="KW-0997">Cell inner membrane</keyword>
<evidence type="ECO:0000313" key="16">
    <source>
        <dbReference type="Proteomes" id="UP000248395"/>
    </source>
</evidence>
<dbReference type="Pfam" id="PF01618">
    <property type="entry name" value="MotA_ExbB"/>
    <property type="match status" value="1"/>
</dbReference>
<evidence type="ECO:0000256" key="9">
    <source>
        <dbReference type="ARBA" id="ARBA00022989"/>
    </source>
</evidence>
<feature type="transmembrane region" description="Helical" evidence="13">
    <location>
        <begin position="177"/>
        <end position="195"/>
    </location>
</feature>
<comment type="function">
    <text evidence="11">Involved in the TonB-dependent energy-dependent transport of various receptor-bound substrates. Protects ExbD from proteolytic degradation and functionally stabilizes TonB.</text>
</comment>
<evidence type="ECO:0000256" key="3">
    <source>
        <dbReference type="ARBA" id="ARBA00022093"/>
    </source>
</evidence>
<dbReference type="PANTHER" id="PTHR30625:SF14">
    <property type="entry name" value="BIOPOLYMER TRANSPORT PROTEIN EXBB"/>
    <property type="match status" value="1"/>
</dbReference>
<dbReference type="AlphaFoldDB" id="A0A318J361"/>
<dbReference type="InterPro" id="IPR050790">
    <property type="entry name" value="ExbB/TolQ_transport"/>
</dbReference>
<comment type="similarity">
    <text evidence="12">Belongs to the exbB/tolQ family.</text>
</comment>
<dbReference type="GO" id="GO:0017038">
    <property type="term" value="P:protein import"/>
    <property type="evidence" value="ECO:0007669"/>
    <property type="project" value="TreeGrafter"/>
</dbReference>
<keyword evidence="5" id="KW-1003">Cell membrane</keyword>
<dbReference type="OrthoDB" id="9805133at2"/>
<evidence type="ECO:0000256" key="13">
    <source>
        <dbReference type="SAM" id="Phobius"/>
    </source>
</evidence>
<evidence type="ECO:0000256" key="10">
    <source>
        <dbReference type="ARBA" id="ARBA00023136"/>
    </source>
</evidence>
<feature type="transmembrane region" description="Helical" evidence="13">
    <location>
        <begin position="130"/>
        <end position="157"/>
    </location>
</feature>
<comment type="subunit">
    <text evidence="2">The accessory proteins ExbB and ExbD seem to form a complex with TonB.</text>
</comment>
<evidence type="ECO:0000259" key="14">
    <source>
        <dbReference type="Pfam" id="PF01618"/>
    </source>
</evidence>
<evidence type="ECO:0000256" key="6">
    <source>
        <dbReference type="ARBA" id="ARBA00022519"/>
    </source>
</evidence>
<keyword evidence="16" id="KW-1185">Reference proteome</keyword>
<keyword evidence="7 13" id="KW-0812">Transmembrane</keyword>
<keyword evidence="10 13" id="KW-0472">Membrane</keyword>
<evidence type="ECO:0000256" key="7">
    <source>
        <dbReference type="ARBA" id="ARBA00022692"/>
    </source>
</evidence>
<comment type="subcellular location">
    <subcellularLocation>
        <location evidence="1">Cell inner membrane</location>
        <topology evidence="1">Multi-pass membrane protein</topology>
    </subcellularLocation>
    <subcellularLocation>
        <location evidence="12">Membrane</location>
        <topology evidence="12">Multi-pass membrane protein</topology>
    </subcellularLocation>
</comment>
<organism evidence="15 16">
    <name type="scientific">Aquitalea magnusonii</name>
    <dbReference type="NCBI Taxonomy" id="332411"/>
    <lineage>
        <taxon>Bacteria</taxon>
        <taxon>Pseudomonadati</taxon>
        <taxon>Pseudomonadota</taxon>
        <taxon>Betaproteobacteria</taxon>
        <taxon>Neisseriales</taxon>
        <taxon>Chromobacteriaceae</taxon>
        <taxon>Aquitalea</taxon>
    </lineage>
</organism>
<name>A0A318J361_9NEIS</name>
<comment type="caution">
    <text evidence="15">The sequence shown here is derived from an EMBL/GenBank/DDBJ whole genome shotgun (WGS) entry which is preliminary data.</text>
</comment>
<accession>A0A318J361</accession>